<dbReference type="Proteomes" id="UP001322744">
    <property type="component" value="Chromosome"/>
</dbReference>
<keyword evidence="2" id="KW-1185">Reference proteome</keyword>
<proteinExistence type="predicted"/>
<evidence type="ECO:0000313" key="2">
    <source>
        <dbReference type="Proteomes" id="UP001322744"/>
    </source>
</evidence>
<protein>
    <submittedName>
        <fullName evidence="1">Uncharacterized protein</fullName>
    </submittedName>
</protein>
<sequence length="73" mass="8274">MIKFAVVMINATGACNLYVLSHTTTVDTEILRKKLSKIPHKMLKNYIVDAEKGNLITRIIFCIPEELLNWIAA</sequence>
<name>A0ABZ0TXF5_9FIRM</name>
<dbReference type="RefSeq" id="WP_045175427.1">
    <property type="nucleotide sequence ID" value="NZ_CP139957.1"/>
</dbReference>
<dbReference type="PROSITE" id="PS51257">
    <property type="entry name" value="PROKAR_LIPOPROTEIN"/>
    <property type="match status" value="1"/>
</dbReference>
<gene>
    <name evidence="1" type="ORF">SOJ16_001985</name>
</gene>
<dbReference type="EMBL" id="CP139957">
    <property type="protein sequence ID" value="WPX08121.1"/>
    <property type="molecule type" value="Genomic_DNA"/>
</dbReference>
<accession>A0ABZ0TXF5</accession>
<organism evidence="1 2">
    <name type="scientific">Anaerocellum danielii</name>
    <dbReference type="NCBI Taxonomy" id="1387557"/>
    <lineage>
        <taxon>Bacteria</taxon>
        <taxon>Bacillati</taxon>
        <taxon>Bacillota</taxon>
        <taxon>Bacillota incertae sedis</taxon>
        <taxon>Caldicellulosiruptorales</taxon>
        <taxon>Caldicellulosiruptoraceae</taxon>
        <taxon>Anaerocellum</taxon>
    </lineage>
</organism>
<reference evidence="1 2" key="1">
    <citation type="submission" date="2023-12" db="EMBL/GenBank/DDBJ databases">
        <authorList>
            <person name="Manesh M.J.H."/>
            <person name="Bing R.G."/>
            <person name="Willard D.J."/>
            <person name="Kelly R.M."/>
        </authorList>
    </citation>
    <scope>NUCLEOTIDE SEQUENCE [LARGE SCALE GENOMIC DNA]</scope>
    <source>
        <strain evidence="1 2">DSM 8977</strain>
    </source>
</reference>
<evidence type="ECO:0000313" key="1">
    <source>
        <dbReference type="EMBL" id="WPX08121.1"/>
    </source>
</evidence>